<evidence type="ECO:0000256" key="2">
    <source>
        <dbReference type="ARBA" id="ARBA00004496"/>
    </source>
</evidence>
<dbReference type="GO" id="GO:0042026">
    <property type="term" value="P:protein refolding"/>
    <property type="evidence" value="ECO:0007669"/>
    <property type="project" value="UniProtKB-ARBA"/>
</dbReference>
<dbReference type="PROSITE" id="PS50059">
    <property type="entry name" value="FKBP_PPIASE"/>
    <property type="match status" value="1"/>
</dbReference>
<evidence type="ECO:0000256" key="8">
    <source>
        <dbReference type="ARBA" id="ARBA00023235"/>
    </source>
</evidence>
<dbReference type="PANTHER" id="PTHR47861:SF3">
    <property type="entry name" value="FKBP-TYPE PEPTIDYL-PROLYL CIS-TRANS ISOMERASE SLYD"/>
    <property type="match status" value="1"/>
</dbReference>
<keyword evidence="5" id="KW-0963">Cytoplasm</keyword>
<dbReference type="InterPro" id="IPR046357">
    <property type="entry name" value="PPIase_dom_sf"/>
</dbReference>
<evidence type="ECO:0000256" key="1">
    <source>
        <dbReference type="ARBA" id="ARBA00000971"/>
    </source>
</evidence>
<dbReference type="PANTHER" id="PTHR47861">
    <property type="entry name" value="FKBP-TYPE PEPTIDYL-PROLYL CIS-TRANS ISOMERASE SLYD"/>
    <property type="match status" value="1"/>
</dbReference>
<dbReference type="GO" id="GO:0003755">
    <property type="term" value="F:peptidyl-prolyl cis-trans isomerase activity"/>
    <property type="evidence" value="ECO:0007669"/>
    <property type="project" value="UniProtKB-KW"/>
</dbReference>
<evidence type="ECO:0000256" key="6">
    <source>
        <dbReference type="ARBA" id="ARBA00023110"/>
    </source>
</evidence>
<keyword evidence="7" id="KW-0143">Chaperone</keyword>
<gene>
    <name evidence="11" type="ORF">MNBD_GAMMA15-1474</name>
</gene>
<evidence type="ECO:0000256" key="3">
    <source>
        <dbReference type="ARBA" id="ARBA00006577"/>
    </source>
</evidence>
<sequence length="161" mass="17398">MQIEVNKVVTLNYTLTDNDGKVIDKSDDGTFAYLHGASNIIPGLENALTGKTAGEKMDVAVTPADGYGERDAEKTQTVPRNMFPEDAEIEMNMQFHAQGPNEETLVVTVVGIEDDTVTVDGNHPLAGVALNFDVEIMEVRDASEEEVQHGHVHGAGGHDHE</sequence>
<feature type="domain" description="PPIase FKBP-type" evidence="10">
    <location>
        <begin position="6"/>
        <end position="81"/>
    </location>
</feature>
<dbReference type="Gene3D" id="3.10.50.40">
    <property type="match status" value="1"/>
</dbReference>
<keyword evidence="8 11" id="KW-0413">Isomerase</keyword>
<dbReference type="GO" id="GO:0005737">
    <property type="term" value="C:cytoplasm"/>
    <property type="evidence" value="ECO:0007669"/>
    <property type="project" value="UniProtKB-SubCell"/>
</dbReference>
<evidence type="ECO:0000256" key="5">
    <source>
        <dbReference type="ARBA" id="ARBA00022490"/>
    </source>
</evidence>
<dbReference type="Pfam" id="PF00254">
    <property type="entry name" value="FKBP_C"/>
    <property type="match status" value="1"/>
</dbReference>
<evidence type="ECO:0000256" key="7">
    <source>
        <dbReference type="ARBA" id="ARBA00023186"/>
    </source>
</evidence>
<keyword evidence="6" id="KW-0697">Rotamase</keyword>
<reference evidence="11" key="1">
    <citation type="submission" date="2018-06" db="EMBL/GenBank/DDBJ databases">
        <authorList>
            <person name="Zhirakovskaya E."/>
        </authorList>
    </citation>
    <scope>NUCLEOTIDE SEQUENCE</scope>
</reference>
<protein>
    <recommendedName>
        <fullName evidence="4">peptidylprolyl isomerase</fullName>
        <ecNumber evidence="4">5.2.1.8</ecNumber>
    </recommendedName>
</protein>
<dbReference type="EMBL" id="UOFN01000080">
    <property type="protein sequence ID" value="VAW77702.1"/>
    <property type="molecule type" value="Genomic_DNA"/>
</dbReference>
<accession>A0A3B0YR37</accession>
<evidence type="ECO:0000313" key="11">
    <source>
        <dbReference type="EMBL" id="VAW77702.1"/>
    </source>
</evidence>
<evidence type="ECO:0000259" key="10">
    <source>
        <dbReference type="PROSITE" id="PS50059"/>
    </source>
</evidence>
<dbReference type="AlphaFoldDB" id="A0A3B0YR37"/>
<comment type="subcellular location">
    <subcellularLocation>
        <location evidence="2">Cytoplasm</location>
    </subcellularLocation>
</comment>
<organism evidence="11">
    <name type="scientific">hydrothermal vent metagenome</name>
    <dbReference type="NCBI Taxonomy" id="652676"/>
    <lineage>
        <taxon>unclassified sequences</taxon>
        <taxon>metagenomes</taxon>
        <taxon>ecological metagenomes</taxon>
    </lineage>
</organism>
<proteinExistence type="inferred from homology"/>
<comment type="similarity">
    <text evidence="3">Belongs to the FKBP-type PPIase family.</text>
</comment>
<dbReference type="SUPFAM" id="SSF54534">
    <property type="entry name" value="FKBP-like"/>
    <property type="match status" value="1"/>
</dbReference>
<comment type="catalytic activity">
    <reaction evidence="1">
        <text>[protein]-peptidylproline (omega=180) = [protein]-peptidylproline (omega=0)</text>
        <dbReference type="Rhea" id="RHEA:16237"/>
        <dbReference type="Rhea" id="RHEA-COMP:10747"/>
        <dbReference type="Rhea" id="RHEA-COMP:10748"/>
        <dbReference type="ChEBI" id="CHEBI:83833"/>
        <dbReference type="ChEBI" id="CHEBI:83834"/>
        <dbReference type="EC" id="5.2.1.8"/>
    </reaction>
</comment>
<evidence type="ECO:0000256" key="9">
    <source>
        <dbReference type="SAM" id="MobiDB-lite"/>
    </source>
</evidence>
<feature type="region of interest" description="Disordered" evidence="9">
    <location>
        <begin position="142"/>
        <end position="161"/>
    </location>
</feature>
<dbReference type="EC" id="5.2.1.8" evidence="4"/>
<dbReference type="InterPro" id="IPR001179">
    <property type="entry name" value="PPIase_FKBP_dom"/>
</dbReference>
<name>A0A3B0YR37_9ZZZZ</name>
<evidence type="ECO:0000256" key="4">
    <source>
        <dbReference type="ARBA" id="ARBA00013194"/>
    </source>
</evidence>